<evidence type="ECO:0000259" key="9">
    <source>
        <dbReference type="PROSITE" id="PS50113"/>
    </source>
</evidence>
<evidence type="ECO:0000313" key="10">
    <source>
        <dbReference type="EMBL" id="GIU47547.1"/>
    </source>
</evidence>
<evidence type="ECO:0000256" key="2">
    <source>
        <dbReference type="ARBA" id="ARBA00022840"/>
    </source>
</evidence>
<sequence>MCSSPLAPTSEAHVDFLPENKLLLNAVGEGIYGFDLAGNAVFINPAAERMTGWTAQELLGKNIHNHHHHSHADGSHYPQEDCPIYNTMHDGIAREISHELFWRKDGSSFPVHYTTTPVHKQQQLIGVVAIFRDISMQKQTEDSLRQALEQVQALSEKLANENDYLQMELASHTGDVSISGESEPILRLIQQIKLVANTNSTVLISGENGTGKELVARNIHKLSERSDKPLVSVNCAAFSPTLLESELFGHEKGAFTGATTRRKGRFELAHQGTLFLDEVAELSLEAQSKLLRVLQEQEFERVGSSTTIKVDIRLVTATHHDLLKRVQQGLFRMDLYYRLNVFPLHVPPLRERLQDIPTLVSHIVANLNKKLGKKIKGVSNKGLSHLMTYSWPGNVRELQNVIERQSILSQGQVLQIPALQVDTANAVSTHGQTLEQVEAAHIRRTLQQLGWRISGAQGAAQVLGLPASTLRSRMKKLNIHRPS</sequence>
<keyword evidence="11" id="KW-1185">Reference proteome</keyword>
<feature type="coiled-coil region" evidence="6">
    <location>
        <begin position="137"/>
        <end position="168"/>
    </location>
</feature>
<dbReference type="InterPro" id="IPR002197">
    <property type="entry name" value="HTH_Fis"/>
</dbReference>
<dbReference type="CDD" id="cd00130">
    <property type="entry name" value="PAS"/>
    <property type="match status" value="1"/>
</dbReference>
<dbReference type="InterPro" id="IPR013767">
    <property type="entry name" value="PAS_fold"/>
</dbReference>
<dbReference type="InterPro" id="IPR009057">
    <property type="entry name" value="Homeodomain-like_sf"/>
</dbReference>
<dbReference type="InterPro" id="IPR000700">
    <property type="entry name" value="PAS-assoc_C"/>
</dbReference>
<protein>
    <submittedName>
        <fullName evidence="10">Sigma-54-dependent Fis family transcriptional regulator</fullName>
    </submittedName>
</protein>
<dbReference type="SUPFAM" id="SSF55785">
    <property type="entry name" value="PYP-like sensor domain (PAS domain)"/>
    <property type="match status" value="1"/>
</dbReference>
<dbReference type="SMART" id="SM00091">
    <property type="entry name" value="PAS"/>
    <property type="match status" value="1"/>
</dbReference>
<name>A0ABQ4PIV1_9GAMM</name>
<dbReference type="PROSITE" id="PS50112">
    <property type="entry name" value="PAS"/>
    <property type="match status" value="1"/>
</dbReference>
<feature type="domain" description="Sigma-54 factor interaction" evidence="7">
    <location>
        <begin position="178"/>
        <end position="407"/>
    </location>
</feature>
<evidence type="ECO:0000256" key="5">
    <source>
        <dbReference type="ARBA" id="ARBA00023163"/>
    </source>
</evidence>
<dbReference type="InterPro" id="IPR003593">
    <property type="entry name" value="AAA+_ATPase"/>
</dbReference>
<dbReference type="Proteomes" id="UP000761574">
    <property type="component" value="Unassembled WGS sequence"/>
</dbReference>
<dbReference type="NCBIfam" id="TIGR00229">
    <property type="entry name" value="sensory_box"/>
    <property type="match status" value="1"/>
</dbReference>
<dbReference type="Gene3D" id="1.10.10.60">
    <property type="entry name" value="Homeodomain-like"/>
    <property type="match status" value="1"/>
</dbReference>
<dbReference type="Gene3D" id="3.40.50.300">
    <property type="entry name" value="P-loop containing nucleotide triphosphate hydrolases"/>
    <property type="match status" value="1"/>
</dbReference>
<dbReference type="Pfam" id="PF25601">
    <property type="entry name" value="AAA_lid_14"/>
    <property type="match status" value="1"/>
</dbReference>
<feature type="domain" description="PAS" evidence="8">
    <location>
        <begin position="23"/>
        <end position="62"/>
    </location>
</feature>
<keyword evidence="4" id="KW-0238">DNA-binding</keyword>
<keyword evidence="5" id="KW-0804">Transcription</keyword>
<comment type="caution">
    <text evidence="10">The sequence shown here is derived from an EMBL/GenBank/DDBJ whole genome shotgun (WGS) entry which is preliminary data.</text>
</comment>
<keyword evidence="6" id="KW-0175">Coiled coil</keyword>
<reference evidence="10 11" key="1">
    <citation type="submission" date="2021-05" db="EMBL/GenBank/DDBJ databases">
        <title>Molecular characterization for Shewanella algae harboring chromosomal blaOXA-55-like strains isolated from clinical and environment sample.</title>
        <authorList>
            <person name="Ohama Y."/>
            <person name="Aoki K."/>
            <person name="Harada S."/>
            <person name="Moriya K."/>
            <person name="Ishii Y."/>
            <person name="Tateda K."/>
        </authorList>
    </citation>
    <scope>NUCLEOTIDE SEQUENCE [LARGE SCALE GENOMIC DNA]</scope>
    <source>
        <strain evidence="10 11">LMG 23746</strain>
    </source>
</reference>
<organism evidence="10 11">
    <name type="scientific">Shewanella algidipiscicola</name>
    <dbReference type="NCBI Taxonomy" id="614070"/>
    <lineage>
        <taxon>Bacteria</taxon>
        <taxon>Pseudomonadati</taxon>
        <taxon>Pseudomonadota</taxon>
        <taxon>Gammaproteobacteria</taxon>
        <taxon>Alteromonadales</taxon>
        <taxon>Shewanellaceae</taxon>
        <taxon>Shewanella</taxon>
    </lineage>
</organism>
<evidence type="ECO:0000256" key="4">
    <source>
        <dbReference type="ARBA" id="ARBA00023125"/>
    </source>
</evidence>
<gene>
    <name evidence="10" type="ORF">TUM4630_21810</name>
</gene>
<dbReference type="CDD" id="cd00009">
    <property type="entry name" value="AAA"/>
    <property type="match status" value="1"/>
</dbReference>
<dbReference type="Pfam" id="PF00989">
    <property type="entry name" value="PAS"/>
    <property type="match status" value="1"/>
</dbReference>
<dbReference type="InterPro" id="IPR058031">
    <property type="entry name" value="AAA_lid_NorR"/>
</dbReference>
<accession>A0ABQ4PIV1</accession>
<feature type="domain" description="PAC" evidence="9">
    <location>
        <begin position="94"/>
        <end position="146"/>
    </location>
</feature>
<dbReference type="SUPFAM" id="SSF46689">
    <property type="entry name" value="Homeodomain-like"/>
    <property type="match status" value="1"/>
</dbReference>
<dbReference type="InterPro" id="IPR002078">
    <property type="entry name" value="Sigma_54_int"/>
</dbReference>
<dbReference type="PROSITE" id="PS50045">
    <property type="entry name" value="SIGMA54_INTERACT_4"/>
    <property type="match status" value="1"/>
</dbReference>
<dbReference type="EMBL" id="BPFB01000023">
    <property type="protein sequence ID" value="GIU47547.1"/>
    <property type="molecule type" value="Genomic_DNA"/>
</dbReference>
<dbReference type="InterPro" id="IPR027417">
    <property type="entry name" value="P-loop_NTPase"/>
</dbReference>
<dbReference type="PANTHER" id="PTHR32071:SF117">
    <property type="entry name" value="PTS-DEPENDENT DIHYDROXYACETONE KINASE OPERON REGULATORY PROTEIN-RELATED"/>
    <property type="match status" value="1"/>
</dbReference>
<dbReference type="Pfam" id="PF00158">
    <property type="entry name" value="Sigma54_activat"/>
    <property type="match status" value="1"/>
</dbReference>
<evidence type="ECO:0000259" key="8">
    <source>
        <dbReference type="PROSITE" id="PS50112"/>
    </source>
</evidence>
<dbReference type="InterPro" id="IPR000014">
    <property type="entry name" value="PAS"/>
</dbReference>
<proteinExistence type="predicted"/>
<dbReference type="InterPro" id="IPR025944">
    <property type="entry name" value="Sigma_54_int_dom_CS"/>
</dbReference>
<keyword evidence="3" id="KW-0805">Transcription regulation</keyword>
<evidence type="ECO:0000313" key="11">
    <source>
        <dbReference type="Proteomes" id="UP000761574"/>
    </source>
</evidence>
<evidence type="ECO:0000256" key="6">
    <source>
        <dbReference type="SAM" id="Coils"/>
    </source>
</evidence>
<dbReference type="PROSITE" id="PS00688">
    <property type="entry name" value="SIGMA54_INTERACT_3"/>
    <property type="match status" value="1"/>
</dbReference>
<dbReference type="PROSITE" id="PS50113">
    <property type="entry name" value="PAC"/>
    <property type="match status" value="1"/>
</dbReference>
<dbReference type="Pfam" id="PF02954">
    <property type="entry name" value="HTH_8"/>
    <property type="match status" value="1"/>
</dbReference>
<dbReference type="SUPFAM" id="SSF52540">
    <property type="entry name" value="P-loop containing nucleoside triphosphate hydrolases"/>
    <property type="match status" value="1"/>
</dbReference>
<evidence type="ECO:0000256" key="3">
    <source>
        <dbReference type="ARBA" id="ARBA00023015"/>
    </source>
</evidence>
<dbReference type="Gene3D" id="3.30.450.20">
    <property type="entry name" value="PAS domain"/>
    <property type="match status" value="1"/>
</dbReference>
<evidence type="ECO:0000256" key="1">
    <source>
        <dbReference type="ARBA" id="ARBA00022741"/>
    </source>
</evidence>
<dbReference type="Gene3D" id="1.10.8.60">
    <property type="match status" value="1"/>
</dbReference>
<dbReference type="PANTHER" id="PTHR32071">
    <property type="entry name" value="TRANSCRIPTIONAL REGULATORY PROTEIN"/>
    <property type="match status" value="1"/>
</dbReference>
<dbReference type="InterPro" id="IPR035965">
    <property type="entry name" value="PAS-like_dom_sf"/>
</dbReference>
<keyword evidence="2" id="KW-0067">ATP-binding</keyword>
<dbReference type="RefSeq" id="WP_220741454.1">
    <property type="nucleotide sequence ID" value="NZ_BPFB01000023.1"/>
</dbReference>
<evidence type="ECO:0000259" key="7">
    <source>
        <dbReference type="PROSITE" id="PS50045"/>
    </source>
</evidence>
<keyword evidence="1" id="KW-0547">Nucleotide-binding</keyword>
<dbReference type="SMART" id="SM00382">
    <property type="entry name" value="AAA"/>
    <property type="match status" value="1"/>
</dbReference>